<dbReference type="Proteomes" id="UP000199054">
    <property type="component" value="Unassembled WGS sequence"/>
</dbReference>
<name>A0A1H8MHV2_9RHOB</name>
<evidence type="ECO:0000313" key="2">
    <source>
        <dbReference type="EMBL" id="SEO16798.1"/>
    </source>
</evidence>
<accession>A0A1H8MHV2</accession>
<dbReference type="SMART" id="SM00989">
    <property type="entry name" value="V4R"/>
    <property type="match status" value="1"/>
</dbReference>
<sequence>MQPTIQIDVDEASGIWRTDGLPMVYVPRHFMVNMHKEIEQTLGREAYEAMLGRSGEKSAFHWCKRQSELLGASERDVFAFYLQRLSERGWGRFSIEQLDLDRLTARITLRDSIYVLEAESPTAASTCYMFEGFLIGAMQFVCAMRGVNPRAIICREVQCAAMGASECRFEVSCDLTD</sequence>
<organism evidence="2 3">
    <name type="scientific">Paracoccus alcaliphilus</name>
    <dbReference type="NCBI Taxonomy" id="34002"/>
    <lineage>
        <taxon>Bacteria</taxon>
        <taxon>Pseudomonadati</taxon>
        <taxon>Pseudomonadota</taxon>
        <taxon>Alphaproteobacteria</taxon>
        <taxon>Rhodobacterales</taxon>
        <taxon>Paracoccaceae</taxon>
        <taxon>Paracoccus</taxon>
    </lineage>
</organism>
<dbReference type="STRING" id="34002.SAMN04489859_104025"/>
<evidence type="ECO:0000259" key="1">
    <source>
        <dbReference type="SMART" id="SM00989"/>
    </source>
</evidence>
<dbReference type="AlphaFoldDB" id="A0A1H8MHV2"/>
<dbReference type="SUPFAM" id="SSF111126">
    <property type="entry name" value="Ligand-binding domain in the NO signalling and Golgi transport"/>
    <property type="match status" value="1"/>
</dbReference>
<dbReference type="InterPro" id="IPR004096">
    <property type="entry name" value="V4R"/>
</dbReference>
<dbReference type="EMBL" id="FODE01000040">
    <property type="protein sequence ID" value="SEO16798.1"/>
    <property type="molecule type" value="Genomic_DNA"/>
</dbReference>
<dbReference type="InterPro" id="IPR045987">
    <property type="entry name" value="DUF5943"/>
</dbReference>
<dbReference type="PANTHER" id="PTHR35090:SF1">
    <property type="entry name" value="SLR0144 PROTEIN"/>
    <property type="match status" value="1"/>
</dbReference>
<feature type="domain" description="4-vinyl reductase 4VR" evidence="1">
    <location>
        <begin position="108"/>
        <end position="173"/>
    </location>
</feature>
<dbReference type="OrthoDB" id="8264576at2"/>
<dbReference type="InterPro" id="IPR024096">
    <property type="entry name" value="NO_sig/Golgi_transp_ligand-bd"/>
</dbReference>
<dbReference type="RefSeq" id="WP_090616647.1">
    <property type="nucleotide sequence ID" value="NZ_CP067124.1"/>
</dbReference>
<protein>
    <submittedName>
        <fullName evidence="2">V4R domain-containing protein</fullName>
    </submittedName>
</protein>
<keyword evidence="3" id="KW-1185">Reference proteome</keyword>
<dbReference type="PANTHER" id="PTHR35090">
    <property type="entry name" value="DNA-DIRECTED RNA POLYMERASE SUBUNIT I"/>
    <property type="match status" value="1"/>
</dbReference>
<reference evidence="2 3" key="1">
    <citation type="submission" date="2016-10" db="EMBL/GenBank/DDBJ databases">
        <authorList>
            <person name="de Groot N.N."/>
        </authorList>
    </citation>
    <scope>NUCLEOTIDE SEQUENCE [LARGE SCALE GENOMIC DNA]</scope>
    <source>
        <strain evidence="2 3">DSM 8512</strain>
    </source>
</reference>
<gene>
    <name evidence="2" type="ORF">SAMN04489859_104025</name>
</gene>
<dbReference type="Gene3D" id="3.30.1380.20">
    <property type="entry name" value="Trafficking protein particle complex subunit 3"/>
    <property type="match status" value="1"/>
</dbReference>
<proteinExistence type="predicted"/>
<dbReference type="Pfam" id="PF19367">
    <property type="entry name" value="DUF5943"/>
    <property type="match status" value="1"/>
</dbReference>
<evidence type="ECO:0000313" key="3">
    <source>
        <dbReference type="Proteomes" id="UP000199054"/>
    </source>
</evidence>